<reference evidence="1 2" key="1">
    <citation type="journal article" date="2023" name="Science">
        <title>Complex scaffold remodeling in plant triterpene biosynthesis.</title>
        <authorList>
            <person name="De La Pena R."/>
            <person name="Hodgson H."/>
            <person name="Liu J.C."/>
            <person name="Stephenson M.J."/>
            <person name="Martin A.C."/>
            <person name="Owen C."/>
            <person name="Harkess A."/>
            <person name="Leebens-Mack J."/>
            <person name="Jimenez L.E."/>
            <person name="Osbourn A."/>
            <person name="Sattely E.S."/>
        </authorList>
    </citation>
    <scope>NUCLEOTIDE SEQUENCE [LARGE SCALE GENOMIC DNA]</scope>
    <source>
        <strain evidence="2">cv. JPN11</strain>
        <tissue evidence="1">Leaf</tissue>
    </source>
</reference>
<accession>A0ACC1YD63</accession>
<dbReference type="Proteomes" id="UP001164539">
    <property type="component" value="Chromosome 4"/>
</dbReference>
<evidence type="ECO:0000313" key="1">
    <source>
        <dbReference type="EMBL" id="KAJ4720929.1"/>
    </source>
</evidence>
<organism evidence="1 2">
    <name type="scientific">Melia azedarach</name>
    <name type="common">Chinaberry tree</name>
    <dbReference type="NCBI Taxonomy" id="155640"/>
    <lineage>
        <taxon>Eukaryota</taxon>
        <taxon>Viridiplantae</taxon>
        <taxon>Streptophyta</taxon>
        <taxon>Embryophyta</taxon>
        <taxon>Tracheophyta</taxon>
        <taxon>Spermatophyta</taxon>
        <taxon>Magnoliopsida</taxon>
        <taxon>eudicotyledons</taxon>
        <taxon>Gunneridae</taxon>
        <taxon>Pentapetalae</taxon>
        <taxon>rosids</taxon>
        <taxon>malvids</taxon>
        <taxon>Sapindales</taxon>
        <taxon>Meliaceae</taxon>
        <taxon>Melia</taxon>
    </lineage>
</organism>
<dbReference type="EMBL" id="CM051397">
    <property type="protein sequence ID" value="KAJ4720929.1"/>
    <property type="molecule type" value="Genomic_DNA"/>
</dbReference>
<gene>
    <name evidence="1" type="ORF">OWV82_008673</name>
</gene>
<comment type="caution">
    <text evidence="1">The sequence shown here is derived from an EMBL/GenBank/DDBJ whole genome shotgun (WGS) entry which is preliminary data.</text>
</comment>
<protein>
    <submittedName>
        <fullName evidence="1">Uncharacterized protein</fullName>
    </submittedName>
</protein>
<keyword evidence="2" id="KW-1185">Reference proteome</keyword>
<name>A0ACC1YD63_MELAZ</name>
<sequence length="189" mass="20764">MLPQRKLPILRDNVNESDIECNNLGDALVPCDNGFVENLNEGGNYSGLNVVQERDYSDIGVNIEGGNCSGLSVVQDEDYGYVGVSIEGGNCSGLNAVPEGDYDAEMDDQLNESNADDFEVVEDVELRPCDSEDEEKMCDSEDEQAPIDIHKNTTVKEFKYQPDGSIKLVVGHAFPTLDFLKKVLVDFCV</sequence>
<evidence type="ECO:0000313" key="2">
    <source>
        <dbReference type="Proteomes" id="UP001164539"/>
    </source>
</evidence>
<proteinExistence type="predicted"/>